<keyword evidence="7" id="KW-1185">Reference proteome</keyword>
<dbReference type="PANTHER" id="PTHR46910:SF1">
    <property type="entry name" value="MISCELLANEOUS ZN(II)2CYS6 TRANSCRIPTION FACTOR (EUROFUNG)-RELATED"/>
    <property type="match status" value="1"/>
</dbReference>
<proteinExistence type="predicted"/>
<accession>A0A0F4ZJ86</accession>
<feature type="compositionally biased region" description="Low complexity" evidence="4">
    <location>
        <begin position="1"/>
        <end position="13"/>
    </location>
</feature>
<protein>
    <recommendedName>
        <fullName evidence="5">Zn(2)-C6 fungal-type domain-containing protein</fullName>
    </recommendedName>
</protein>
<dbReference type="SUPFAM" id="SSF57701">
    <property type="entry name" value="Zn2/Cys6 DNA-binding domain"/>
    <property type="match status" value="1"/>
</dbReference>
<dbReference type="GO" id="GO:0008270">
    <property type="term" value="F:zinc ion binding"/>
    <property type="evidence" value="ECO:0007669"/>
    <property type="project" value="InterPro"/>
</dbReference>
<dbReference type="CDD" id="cd00067">
    <property type="entry name" value="GAL4"/>
    <property type="match status" value="1"/>
</dbReference>
<evidence type="ECO:0000259" key="5">
    <source>
        <dbReference type="PROSITE" id="PS50048"/>
    </source>
</evidence>
<dbReference type="InterPro" id="IPR001138">
    <property type="entry name" value="Zn2Cys6_DnaBD"/>
</dbReference>
<keyword evidence="3" id="KW-0175">Coiled coil</keyword>
<dbReference type="AlphaFoldDB" id="A0A0F4ZJ86"/>
<evidence type="ECO:0000313" key="7">
    <source>
        <dbReference type="Proteomes" id="UP000033483"/>
    </source>
</evidence>
<dbReference type="EMBL" id="LAEV01000322">
    <property type="protein sequence ID" value="KKA30679.1"/>
    <property type="molecule type" value="Genomic_DNA"/>
</dbReference>
<feature type="coiled-coil region" evidence="3">
    <location>
        <begin position="87"/>
        <end position="114"/>
    </location>
</feature>
<evidence type="ECO:0000256" key="1">
    <source>
        <dbReference type="ARBA" id="ARBA00022723"/>
    </source>
</evidence>
<dbReference type="SMART" id="SM00906">
    <property type="entry name" value="Fungal_trans"/>
    <property type="match status" value="1"/>
</dbReference>
<name>A0A0F4ZJ86_9PEZI</name>
<dbReference type="InterPro" id="IPR036864">
    <property type="entry name" value="Zn2-C6_fun-type_DNA-bd_sf"/>
</dbReference>
<dbReference type="PANTHER" id="PTHR46910">
    <property type="entry name" value="TRANSCRIPTION FACTOR PDR1"/>
    <property type="match status" value="1"/>
</dbReference>
<feature type="compositionally biased region" description="Low complexity" evidence="4">
    <location>
        <begin position="24"/>
        <end position="33"/>
    </location>
</feature>
<feature type="region of interest" description="Disordered" evidence="4">
    <location>
        <begin position="1"/>
        <end position="48"/>
    </location>
</feature>
<dbReference type="SMART" id="SM00066">
    <property type="entry name" value="GAL4"/>
    <property type="match status" value="1"/>
</dbReference>
<feature type="domain" description="Zn(2)-C6 fungal-type" evidence="5">
    <location>
        <begin position="49"/>
        <end position="80"/>
    </location>
</feature>
<dbReference type="GO" id="GO:0006351">
    <property type="term" value="P:DNA-templated transcription"/>
    <property type="evidence" value="ECO:0007669"/>
    <property type="project" value="InterPro"/>
</dbReference>
<feature type="compositionally biased region" description="Gly residues" evidence="4">
    <location>
        <begin position="14"/>
        <end position="23"/>
    </location>
</feature>
<evidence type="ECO:0000256" key="4">
    <source>
        <dbReference type="SAM" id="MobiDB-lite"/>
    </source>
</evidence>
<evidence type="ECO:0000313" key="6">
    <source>
        <dbReference type="EMBL" id="KKA30679.1"/>
    </source>
</evidence>
<dbReference type="Pfam" id="PF04082">
    <property type="entry name" value="Fungal_trans"/>
    <property type="match status" value="1"/>
</dbReference>
<dbReference type="PROSITE" id="PS50048">
    <property type="entry name" value="ZN2_CY6_FUNGAL_2"/>
    <property type="match status" value="1"/>
</dbReference>
<dbReference type="Gene3D" id="4.10.240.10">
    <property type="entry name" value="Zn(2)-C6 fungal-type DNA-binding domain"/>
    <property type="match status" value="1"/>
</dbReference>
<organism evidence="6 7">
    <name type="scientific">Thielaviopsis punctulata</name>
    <dbReference type="NCBI Taxonomy" id="72032"/>
    <lineage>
        <taxon>Eukaryota</taxon>
        <taxon>Fungi</taxon>
        <taxon>Dikarya</taxon>
        <taxon>Ascomycota</taxon>
        <taxon>Pezizomycotina</taxon>
        <taxon>Sordariomycetes</taxon>
        <taxon>Hypocreomycetidae</taxon>
        <taxon>Microascales</taxon>
        <taxon>Ceratocystidaceae</taxon>
        <taxon>Thielaviopsis</taxon>
    </lineage>
</organism>
<sequence length="792" mass="86568">MGNEPGTSPAPGSSAGGGGGSGSVVGNTVGNASTNTHKRAYRQRRKDPSCDACRERKVKCDATETTSCSECSSRNVKCQFTKETNRRMSSIKQVQDLEKQVERIKRENSSLRKMISDRDCCNDRHDGEGADDTDRPLLRLPDASSDPIKKHRPATMAAMNAPQQFSNGQHSLEVARSQVRLASTGLFRLPPSAGNVSCTIIGAFDPPHPELPPHQLTEHLMYHYYTSVHTMFPIIHWPRFRDIVERMYNRGTSRGESPDFLAVFFCVLALGSLSGPEPLPHHYAHRVYQQGELLETARKLIDPWDTSGTLNHVRALTLMTIGMNESNMKAGAFMWLGTAVRAAQVIGLYADTGSCYGYVDVEMRRRVWWTLYVLDRSLSIEMGRPMMIDDSDCDIPLPVGYDDHFLADDGPRVPPGSQPLSHSFLAIVHVMRSYSSLVRTLSSSTEISAARIAVFDQHFAGALSNFPTACDPSSSEAVTPNFLPPLAYLLTARMTLHRHNLNPACTRTARRAAVEQCVVDALDTARVLSRVATPIGMSATSLLALHIFRSTLFLVLGGYFDQAVICVRVLRSFHGWRDIASPCSRFLAFFVSAFIGKRSELSQVASSSSPAPSYGQTQLPRRSPRIESIAMDEEMLVYVSADLQASIDAGWVWGTPSGAACSVPYDPNDPSAPPQAAPLSSNRAAPFSIEARTGLSEDEACDYRRWERLEDAISNLATTDLAPLQLSRQWSSPPSQAPIMGPIVHRESVPLSVASHVNAAVTSSVQPPKAPTPVANTTSSAAKDRISIANII</sequence>
<feature type="compositionally biased region" description="Basic residues" evidence="4">
    <location>
        <begin position="36"/>
        <end position="45"/>
    </location>
</feature>
<feature type="region of interest" description="Disordered" evidence="4">
    <location>
        <begin position="116"/>
        <end position="148"/>
    </location>
</feature>
<evidence type="ECO:0000256" key="2">
    <source>
        <dbReference type="ARBA" id="ARBA00023242"/>
    </source>
</evidence>
<comment type="caution">
    <text evidence="6">The sequence shown here is derived from an EMBL/GenBank/DDBJ whole genome shotgun (WGS) entry which is preliminary data.</text>
</comment>
<dbReference type="OrthoDB" id="2110361at2759"/>
<dbReference type="GO" id="GO:0000981">
    <property type="term" value="F:DNA-binding transcription factor activity, RNA polymerase II-specific"/>
    <property type="evidence" value="ECO:0007669"/>
    <property type="project" value="InterPro"/>
</dbReference>
<dbReference type="GO" id="GO:0003677">
    <property type="term" value="F:DNA binding"/>
    <property type="evidence" value="ECO:0007669"/>
    <property type="project" value="InterPro"/>
</dbReference>
<dbReference type="Pfam" id="PF00172">
    <property type="entry name" value="Zn_clus"/>
    <property type="match status" value="1"/>
</dbReference>
<reference evidence="6 7" key="1">
    <citation type="submission" date="2015-03" db="EMBL/GenBank/DDBJ databases">
        <authorList>
            <person name="Radwan O."/>
            <person name="Al-Naeli F.A."/>
            <person name="Rendon G.A."/>
            <person name="Fields C."/>
        </authorList>
    </citation>
    <scope>NUCLEOTIDE SEQUENCE [LARGE SCALE GENOMIC DNA]</scope>
    <source>
        <strain evidence="6">CR-DP1</strain>
    </source>
</reference>
<dbReference type="InterPro" id="IPR007219">
    <property type="entry name" value="XnlR_reg_dom"/>
</dbReference>
<feature type="compositionally biased region" description="Basic and acidic residues" evidence="4">
    <location>
        <begin position="116"/>
        <end position="137"/>
    </location>
</feature>
<dbReference type="InterPro" id="IPR050987">
    <property type="entry name" value="AtrR-like"/>
</dbReference>
<dbReference type="PROSITE" id="PS00463">
    <property type="entry name" value="ZN2_CY6_FUNGAL_1"/>
    <property type="match status" value="1"/>
</dbReference>
<gene>
    <name evidence="6" type="ORF">TD95_003356</name>
</gene>
<dbReference type="Proteomes" id="UP000033483">
    <property type="component" value="Unassembled WGS sequence"/>
</dbReference>
<keyword evidence="1" id="KW-0479">Metal-binding</keyword>
<keyword evidence="2" id="KW-0539">Nucleus</keyword>
<evidence type="ECO:0000256" key="3">
    <source>
        <dbReference type="SAM" id="Coils"/>
    </source>
</evidence>
<dbReference type="CDD" id="cd12148">
    <property type="entry name" value="fungal_TF_MHR"/>
    <property type="match status" value="1"/>
</dbReference>